<dbReference type="OrthoDB" id="9913764at2"/>
<feature type="compositionally biased region" description="Low complexity" evidence="1">
    <location>
        <begin position="43"/>
        <end position="55"/>
    </location>
</feature>
<keyword evidence="3" id="KW-1185">Reference proteome</keyword>
<reference evidence="2 3" key="1">
    <citation type="submission" date="2017-03" db="EMBL/GenBank/DDBJ databases">
        <authorList>
            <person name="Afonso C.L."/>
            <person name="Miller P.J."/>
            <person name="Scott M.A."/>
            <person name="Spackman E."/>
            <person name="Goraichik I."/>
            <person name="Dimitrov K.M."/>
            <person name="Suarez D.L."/>
            <person name="Swayne D.E."/>
        </authorList>
    </citation>
    <scope>NUCLEOTIDE SEQUENCE [LARGE SCALE GENOMIC DNA]</scope>
    <source>
        <strain evidence="2">PRJEB14757</strain>
    </source>
</reference>
<accession>A0A1W1HAE4</accession>
<evidence type="ECO:0000256" key="1">
    <source>
        <dbReference type="SAM" id="MobiDB-lite"/>
    </source>
</evidence>
<dbReference type="Proteomes" id="UP000191931">
    <property type="component" value="Unassembled WGS sequence"/>
</dbReference>
<dbReference type="RefSeq" id="WP_080799163.1">
    <property type="nucleotide sequence ID" value="NZ_LT828540.1"/>
</dbReference>
<name>A0A1W1HAE4_9BACT</name>
<gene>
    <name evidence="2" type="ORF">MTBBW1_180010</name>
</gene>
<sequence>MSKQYPECPLYNHSTCKELHNPRLCAIVRDDKKCFKKRQKPKSNGSDNTESSNDSSDNDND</sequence>
<evidence type="ECO:0000313" key="3">
    <source>
        <dbReference type="Proteomes" id="UP000191931"/>
    </source>
</evidence>
<organism evidence="2 3">
    <name type="scientific">Desulfamplus magnetovallimortis</name>
    <dbReference type="NCBI Taxonomy" id="1246637"/>
    <lineage>
        <taxon>Bacteria</taxon>
        <taxon>Pseudomonadati</taxon>
        <taxon>Thermodesulfobacteriota</taxon>
        <taxon>Desulfobacteria</taxon>
        <taxon>Desulfobacterales</taxon>
        <taxon>Desulfobacteraceae</taxon>
        <taxon>Desulfamplus</taxon>
    </lineage>
</organism>
<feature type="region of interest" description="Disordered" evidence="1">
    <location>
        <begin position="36"/>
        <end position="61"/>
    </location>
</feature>
<dbReference type="EMBL" id="FWEV01000090">
    <property type="protein sequence ID" value="SLM29447.1"/>
    <property type="molecule type" value="Genomic_DNA"/>
</dbReference>
<dbReference type="AlphaFoldDB" id="A0A1W1HAE4"/>
<protein>
    <submittedName>
        <fullName evidence="2">Uncharacterized protein</fullName>
    </submittedName>
</protein>
<evidence type="ECO:0000313" key="2">
    <source>
        <dbReference type="EMBL" id="SLM29447.1"/>
    </source>
</evidence>
<proteinExistence type="predicted"/>